<organism evidence="2">
    <name type="scientific">Mesocestoides corti</name>
    <name type="common">Flatworm</name>
    <dbReference type="NCBI Taxonomy" id="53468"/>
    <lineage>
        <taxon>Eukaryota</taxon>
        <taxon>Metazoa</taxon>
        <taxon>Spiralia</taxon>
        <taxon>Lophotrochozoa</taxon>
        <taxon>Platyhelminthes</taxon>
        <taxon>Cestoda</taxon>
        <taxon>Eucestoda</taxon>
        <taxon>Cyclophyllidea</taxon>
        <taxon>Mesocestoididae</taxon>
        <taxon>Mesocestoides</taxon>
    </lineage>
</organism>
<name>A0A0R3URA4_MESCO</name>
<proteinExistence type="predicted"/>
<accession>A0A0R3URA4</accession>
<keyword evidence="1" id="KW-0732">Signal</keyword>
<feature type="signal peptide" evidence="1">
    <location>
        <begin position="1"/>
        <end position="16"/>
    </location>
</feature>
<protein>
    <submittedName>
        <fullName evidence="2">Melanoma receptor tyrosine kinase</fullName>
    </submittedName>
</protein>
<feature type="chain" id="PRO_5006449679" evidence="1">
    <location>
        <begin position="17"/>
        <end position="49"/>
    </location>
</feature>
<evidence type="ECO:0000256" key="1">
    <source>
        <dbReference type="SAM" id="SignalP"/>
    </source>
</evidence>
<reference evidence="2" key="1">
    <citation type="submission" date="2017-02" db="UniProtKB">
        <authorList>
            <consortium name="WormBaseParasite"/>
        </authorList>
    </citation>
    <scope>IDENTIFICATION</scope>
</reference>
<sequence length="49" mass="5712">LLLMLMLLVFVRCWCGRYRRGMHTSRPPRMLVRGREGRVDPCEAHGATI</sequence>
<dbReference type="AlphaFoldDB" id="A0A0R3URA4"/>
<evidence type="ECO:0000313" key="2">
    <source>
        <dbReference type="WBParaSite" id="MCOS_0001040901-mRNA-1"/>
    </source>
</evidence>
<dbReference type="WBParaSite" id="MCOS_0001040901-mRNA-1">
    <property type="protein sequence ID" value="MCOS_0001040901-mRNA-1"/>
    <property type="gene ID" value="MCOS_0001040901"/>
</dbReference>